<dbReference type="GeneID" id="46492252"/>
<name>Q89JM5_BRADU</name>
<dbReference type="SUPFAM" id="SSF52540">
    <property type="entry name" value="P-loop containing nucleoside triphosphate hydrolases"/>
    <property type="match status" value="1"/>
</dbReference>
<dbReference type="PANTHER" id="PTHR30153">
    <property type="entry name" value="REPLICATIVE DNA HELICASE DNAB"/>
    <property type="match status" value="1"/>
</dbReference>
<dbReference type="NCBIfam" id="NF004629">
    <property type="entry name" value="PRK05973.1"/>
    <property type="match status" value="1"/>
</dbReference>
<dbReference type="KEGG" id="bja:blr5258"/>
<evidence type="ECO:0000313" key="2">
    <source>
        <dbReference type="Proteomes" id="UP000002526"/>
    </source>
</evidence>
<organism evidence="1 2">
    <name type="scientific">Bradyrhizobium diazoefficiens (strain JCM 10833 / BCRC 13528 / IAM 13628 / NBRC 14792 / USDA 110)</name>
    <dbReference type="NCBI Taxonomy" id="224911"/>
    <lineage>
        <taxon>Bacteria</taxon>
        <taxon>Pseudomonadati</taxon>
        <taxon>Pseudomonadota</taxon>
        <taxon>Alphaproteobacteria</taxon>
        <taxon>Hyphomicrobiales</taxon>
        <taxon>Nitrobacteraceae</taxon>
        <taxon>Bradyrhizobium</taxon>
    </lineage>
</organism>
<dbReference type="InterPro" id="IPR027417">
    <property type="entry name" value="P-loop_NTPase"/>
</dbReference>
<keyword evidence="2" id="KW-1185">Reference proteome</keyword>
<accession>Q89JM5</accession>
<dbReference type="eggNOG" id="COG0467">
    <property type="taxonomic scope" value="Bacteria"/>
</dbReference>
<dbReference type="EnsemblBacteria" id="BAC50523">
    <property type="protein sequence ID" value="BAC50523"/>
    <property type="gene ID" value="BAC50523"/>
</dbReference>
<dbReference type="OrthoDB" id="7357206at2"/>
<dbReference type="PhylomeDB" id="Q89JM5"/>
<evidence type="ECO:0000313" key="1">
    <source>
        <dbReference type="EMBL" id="BAC50523.1"/>
    </source>
</evidence>
<dbReference type="Proteomes" id="UP000002526">
    <property type="component" value="Chromosome"/>
</dbReference>
<dbReference type="Pfam" id="PF13481">
    <property type="entry name" value="AAA_25"/>
    <property type="match status" value="1"/>
</dbReference>
<dbReference type="PANTHER" id="PTHR30153:SF2">
    <property type="entry name" value="REPLICATIVE DNA HELICASE"/>
    <property type="match status" value="1"/>
</dbReference>
<dbReference type="EMBL" id="BA000040">
    <property type="protein sequence ID" value="BAC50523.1"/>
    <property type="molecule type" value="Genomic_DNA"/>
</dbReference>
<dbReference type="Gene3D" id="3.40.50.300">
    <property type="entry name" value="P-loop containing nucleotide triphosphate hydrolases"/>
    <property type="match status" value="1"/>
</dbReference>
<protein>
    <submittedName>
        <fullName evidence="1">Blr5258 protein</fullName>
    </submittedName>
</protein>
<dbReference type="AlphaFoldDB" id="Q89JM5"/>
<dbReference type="RefSeq" id="WP_011088014.1">
    <property type="nucleotide sequence ID" value="NC_004463.1"/>
</dbReference>
<gene>
    <name evidence="1" type="ordered locus">blr5258</name>
</gene>
<dbReference type="InParanoid" id="Q89JM5"/>
<sequence>MRLSAPIYHLKRKAKRLSREEGIPLHDALDRIATTEGFSAWSMLAAKAAAMTPANRLFPQFRPGDLVLVGARPGQGKTLMSLELAVEAMKSGHRAAFFSLEYTGKDVLDRLRAIGVDPAQFADMFEVDCSDAISADYVVKQMAAAPRGTVVVIDYLQLLDQRRENPDVTVQVRALKSFARDKGLIVVFISQIDRSYDPSVKPCPDLDDVRLPNPLDLKLFDKRASSTIPRFSSGRRADGFRPRVGWFTRGLQHHAAFRATSSLPAM</sequence>
<dbReference type="FunFam" id="3.40.50.300:FF:004447">
    <property type="entry name" value="Replicative DNA helicase"/>
    <property type="match status" value="1"/>
</dbReference>
<proteinExistence type="predicted"/>
<dbReference type="PATRIC" id="fig|224911.5.peg.5336"/>
<reference evidence="2" key="1">
    <citation type="journal article" date="2002" name="DNA Res.">
        <title>Complete genomic sequence of nitrogen-fixing symbiotic bacterium Bradyrhizobium japonicum USDA110.</title>
        <authorList>
            <person name="Kaneko T."/>
            <person name="Nakamura Y."/>
            <person name="Sato S."/>
            <person name="Minamisawa K."/>
            <person name="Uchiumi T."/>
            <person name="Sasamoto S."/>
            <person name="Watanabe A."/>
            <person name="Idesawa K."/>
            <person name="Iriguchi M."/>
            <person name="Kawashima K."/>
            <person name="Kohara M."/>
            <person name="Matsumoto M."/>
            <person name="Shimpo S."/>
            <person name="Tsuruoka H."/>
            <person name="Wada T."/>
            <person name="Yamada M."/>
            <person name="Tabata S."/>
        </authorList>
    </citation>
    <scope>NUCLEOTIDE SEQUENCE [LARGE SCALE GENOMIC DNA]</scope>
    <source>
        <strain evidence="2">JCM 10833 / BCRC 13528 / IAM 13628 / NBRC 14792 / USDA 110</strain>
    </source>
</reference>
<dbReference type="HOGENOM" id="CLU_103267_0_0_5"/>